<name>A0A1V2GUC3_9PROT</name>
<evidence type="ECO:0000256" key="1">
    <source>
        <dbReference type="SAM" id="SignalP"/>
    </source>
</evidence>
<dbReference type="RefSeq" id="WP_076960395.1">
    <property type="nucleotide sequence ID" value="NZ_MLCO01000387.1"/>
</dbReference>
<sequence>MREICWLLLLIPLLAACNAPRAGDPPKLSPAARLRLLEAQFPDGSQGGEYLMARSMAEAAPGDPALQDRLAAAAEQAGQPGEALAAQERAIALAGPSTGRLVARGRLALLAGQWPLAQQSFQSVLITDPGHIQAMTGLAVCHDLAGEPAQALTWHQAALMAAPMDWAVRVNYGMSRLLAAQPAEAARLLAAAEQDPAAPRRARHNLALALAAQNRPGPAESVLSRDMSPPEARALVVAFTQWSQQQSAQRGQP</sequence>
<dbReference type="Proteomes" id="UP000188879">
    <property type="component" value="Unassembled WGS sequence"/>
</dbReference>
<dbReference type="InterPro" id="IPR019734">
    <property type="entry name" value="TPR_rpt"/>
</dbReference>
<dbReference type="PROSITE" id="PS51257">
    <property type="entry name" value="PROKAR_LIPOPROTEIN"/>
    <property type="match status" value="1"/>
</dbReference>
<feature type="signal peptide" evidence="1">
    <location>
        <begin position="1"/>
        <end position="22"/>
    </location>
</feature>
<dbReference type="SUPFAM" id="SSF48452">
    <property type="entry name" value="TPR-like"/>
    <property type="match status" value="1"/>
</dbReference>
<organism evidence="2 3">
    <name type="scientific">Teichococcus deserti</name>
    <dbReference type="NCBI Taxonomy" id="1817963"/>
    <lineage>
        <taxon>Bacteria</taxon>
        <taxon>Pseudomonadati</taxon>
        <taxon>Pseudomonadota</taxon>
        <taxon>Alphaproteobacteria</taxon>
        <taxon>Acetobacterales</taxon>
        <taxon>Roseomonadaceae</taxon>
        <taxon>Roseomonas</taxon>
    </lineage>
</organism>
<dbReference type="SMART" id="SM00028">
    <property type="entry name" value="TPR"/>
    <property type="match status" value="3"/>
</dbReference>
<keyword evidence="1" id="KW-0732">Signal</keyword>
<comment type="caution">
    <text evidence="2">The sequence shown here is derived from an EMBL/GenBank/DDBJ whole genome shotgun (WGS) entry which is preliminary data.</text>
</comment>
<keyword evidence="3" id="KW-1185">Reference proteome</keyword>
<accession>A0A1V2GUC3</accession>
<dbReference type="AlphaFoldDB" id="A0A1V2GUC3"/>
<proteinExistence type="predicted"/>
<dbReference type="Gene3D" id="1.25.40.10">
    <property type="entry name" value="Tetratricopeptide repeat domain"/>
    <property type="match status" value="1"/>
</dbReference>
<protein>
    <submittedName>
        <fullName evidence="2">Uncharacterized protein</fullName>
    </submittedName>
</protein>
<feature type="chain" id="PRO_5011962574" evidence="1">
    <location>
        <begin position="23"/>
        <end position="253"/>
    </location>
</feature>
<reference evidence="2 3" key="1">
    <citation type="submission" date="2016-10" db="EMBL/GenBank/DDBJ databases">
        <title>Draft Genome sequence of Roseomonas sp. strain M3.</title>
        <authorList>
            <person name="Subhash Y."/>
            <person name="Lee S."/>
        </authorList>
    </citation>
    <scope>NUCLEOTIDE SEQUENCE [LARGE SCALE GENOMIC DNA]</scope>
    <source>
        <strain evidence="2 3">M3</strain>
    </source>
</reference>
<evidence type="ECO:0000313" key="3">
    <source>
        <dbReference type="Proteomes" id="UP000188879"/>
    </source>
</evidence>
<dbReference type="EMBL" id="MLCO01000387">
    <property type="protein sequence ID" value="ONG44772.1"/>
    <property type="molecule type" value="Genomic_DNA"/>
</dbReference>
<dbReference type="InterPro" id="IPR011990">
    <property type="entry name" value="TPR-like_helical_dom_sf"/>
</dbReference>
<evidence type="ECO:0000313" key="2">
    <source>
        <dbReference type="EMBL" id="ONG44772.1"/>
    </source>
</evidence>
<gene>
    <name evidence="2" type="ORF">BKE38_27345</name>
</gene>
<dbReference type="Pfam" id="PF14559">
    <property type="entry name" value="TPR_19"/>
    <property type="match status" value="1"/>
</dbReference>